<sequence length="175" mass="18701">MVTGKRGLAKAAAVTLATAGVLVAGWASPAAAATSQGTFVWISLRSSGCVDADLNTIGGNGTRVQLWGCNHQSQQNWRRYSDGTIRSSRSGRCLDADTGTIGGNGTRVQLWKCNGSLQQKWTITGPSTASSHRVLSNYSGRCVDADLNTIGRNGTVVQLWDCNSQSQQSWRTLYF</sequence>
<dbReference type="CDD" id="cd00161">
    <property type="entry name" value="beta-trefoil_Ricin-like"/>
    <property type="match status" value="1"/>
</dbReference>
<evidence type="ECO:0000313" key="3">
    <source>
        <dbReference type="EMBL" id="SNR91235.1"/>
    </source>
</evidence>
<evidence type="ECO:0000313" key="4">
    <source>
        <dbReference type="Proteomes" id="UP000198415"/>
    </source>
</evidence>
<dbReference type="AlphaFoldDB" id="A0A239A6H8"/>
<keyword evidence="1" id="KW-0732">Signal</keyword>
<dbReference type="InterPro" id="IPR000772">
    <property type="entry name" value="Ricin_B_lectin"/>
</dbReference>
<dbReference type="GO" id="GO:0030246">
    <property type="term" value="F:carbohydrate binding"/>
    <property type="evidence" value="ECO:0007669"/>
    <property type="project" value="UniProtKB-KW"/>
</dbReference>
<name>A0A239A6H8_9ACTN</name>
<dbReference type="EMBL" id="FZNR01000007">
    <property type="protein sequence ID" value="SNR91235.1"/>
    <property type="molecule type" value="Genomic_DNA"/>
</dbReference>
<evidence type="ECO:0000256" key="1">
    <source>
        <dbReference type="SAM" id="SignalP"/>
    </source>
</evidence>
<proteinExistence type="predicted"/>
<reference evidence="3 4" key="1">
    <citation type="submission" date="2017-06" db="EMBL/GenBank/DDBJ databases">
        <authorList>
            <person name="Kim H.J."/>
            <person name="Triplett B.A."/>
        </authorList>
    </citation>
    <scope>NUCLEOTIDE SEQUENCE [LARGE SCALE GENOMIC DNA]</scope>
    <source>
        <strain evidence="3 4">DSM 43151</strain>
    </source>
</reference>
<keyword evidence="4" id="KW-1185">Reference proteome</keyword>
<dbReference type="InterPro" id="IPR035992">
    <property type="entry name" value="Ricin_B-like_lectins"/>
</dbReference>
<feature type="domain" description="Ricin B lectin" evidence="2">
    <location>
        <begin position="38"/>
        <end position="173"/>
    </location>
</feature>
<protein>
    <submittedName>
        <fullName evidence="3">Ricin-type beta-trefoil lectin domain-containing protein</fullName>
    </submittedName>
</protein>
<dbReference type="RefSeq" id="WP_089294683.1">
    <property type="nucleotide sequence ID" value="NZ_BOMU01000047.1"/>
</dbReference>
<dbReference type="SMART" id="SM00458">
    <property type="entry name" value="RICIN"/>
    <property type="match status" value="1"/>
</dbReference>
<dbReference type="Proteomes" id="UP000198415">
    <property type="component" value="Unassembled WGS sequence"/>
</dbReference>
<gene>
    <name evidence="3" type="ORF">SAMN06264365_107103</name>
</gene>
<evidence type="ECO:0000259" key="2">
    <source>
        <dbReference type="SMART" id="SM00458"/>
    </source>
</evidence>
<accession>A0A239A6H8</accession>
<dbReference type="Pfam" id="PF00652">
    <property type="entry name" value="Ricin_B_lectin"/>
    <property type="match status" value="1"/>
</dbReference>
<keyword evidence="3" id="KW-0430">Lectin</keyword>
<dbReference type="SUPFAM" id="SSF50370">
    <property type="entry name" value="Ricin B-like lectins"/>
    <property type="match status" value="1"/>
</dbReference>
<dbReference type="OrthoDB" id="9802600at2"/>
<feature type="signal peptide" evidence="1">
    <location>
        <begin position="1"/>
        <end position="32"/>
    </location>
</feature>
<feature type="chain" id="PRO_5012037229" evidence="1">
    <location>
        <begin position="33"/>
        <end position="175"/>
    </location>
</feature>
<organism evidence="3 4">
    <name type="scientific">Actinoplanes regularis</name>
    <dbReference type="NCBI Taxonomy" id="52697"/>
    <lineage>
        <taxon>Bacteria</taxon>
        <taxon>Bacillati</taxon>
        <taxon>Actinomycetota</taxon>
        <taxon>Actinomycetes</taxon>
        <taxon>Micromonosporales</taxon>
        <taxon>Micromonosporaceae</taxon>
        <taxon>Actinoplanes</taxon>
    </lineage>
</organism>
<dbReference type="Gene3D" id="2.80.10.50">
    <property type="match status" value="2"/>
</dbReference>
<dbReference type="PROSITE" id="PS50231">
    <property type="entry name" value="RICIN_B_LECTIN"/>
    <property type="match status" value="1"/>
</dbReference>